<evidence type="ECO:0000313" key="12">
    <source>
        <dbReference type="EMBL" id="MBW9051471.1"/>
    </source>
</evidence>
<dbReference type="PANTHER" id="PTHR32179:SF3">
    <property type="entry name" value="NICOTINATE-NUCLEOTIDE PYROPHOSPHORYLASE [CARBOXYLATING]"/>
    <property type="match status" value="1"/>
</dbReference>
<dbReference type="Gene3D" id="3.20.20.70">
    <property type="entry name" value="Aldolase class I"/>
    <property type="match status" value="1"/>
</dbReference>
<evidence type="ECO:0000256" key="1">
    <source>
        <dbReference type="ARBA" id="ARBA00003237"/>
    </source>
</evidence>
<dbReference type="Proteomes" id="UP000717752">
    <property type="component" value="Unassembled WGS sequence"/>
</dbReference>
<feature type="domain" description="Quinolinate phosphoribosyl transferase N-terminal" evidence="11">
    <location>
        <begin position="28"/>
        <end position="113"/>
    </location>
</feature>
<dbReference type="InterPro" id="IPR013785">
    <property type="entry name" value="Aldolase_TIM"/>
</dbReference>
<keyword evidence="6 9" id="KW-0328">Glycosyltransferase</keyword>
<evidence type="ECO:0000256" key="4">
    <source>
        <dbReference type="ARBA" id="ARBA00011944"/>
    </source>
</evidence>
<keyword evidence="5" id="KW-0662">Pyridine nucleotide biosynthesis</keyword>
<evidence type="ECO:0000256" key="8">
    <source>
        <dbReference type="ARBA" id="ARBA00033102"/>
    </source>
</evidence>
<dbReference type="InterPro" id="IPR036068">
    <property type="entry name" value="Nicotinate_pribotase-like_C"/>
</dbReference>
<dbReference type="RefSeq" id="WP_220332980.1">
    <property type="nucleotide sequence ID" value="NZ_JAEUAK010000001.1"/>
</dbReference>
<dbReference type="PANTHER" id="PTHR32179">
    <property type="entry name" value="NICOTINATE-NUCLEOTIDE PYROPHOSPHORYLASE [CARBOXYLATING]"/>
    <property type="match status" value="1"/>
</dbReference>
<dbReference type="Pfam" id="PF01729">
    <property type="entry name" value="QRPTase_C"/>
    <property type="match status" value="1"/>
</dbReference>
<evidence type="ECO:0000259" key="11">
    <source>
        <dbReference type="Pfam" id="PF02749"/>
    </source>
</evidence>
<evidence type="ECO:0000256" key="6">
    <source>
        <dbReference type="ARBA" id="ARBA00022676"/>
    </source>
</evidence>
<dbReference type="CDD" id="cd01572">
    <property type="entry name" value="QPRTase"/>
    <property type="match status" value="1"/>
</dbReference>
<dbReference type="InterPro" id="IPR022412">
    <property type="entry name" value="Quinolinate_PRibosylTrfase_N"/>
</dbReference>
<dbReference type="SUPFAM" id="SSF54675">
    <property type="entry name" value="Nicotinate/Quinolinate PRTase N-terminal domain-like"/>
    <property type="match status" value="1"/>
</dbReference>
<evidence type="ECO:0000256" key="5">
    <source>
        <dbReference type="ARBA" id="ARBA00022642"/>
    </source>
</evidence>
<dbReference type="EMBL" id="JAEUAK010000001">
    <property type="protein sequence ID" value="MBW9051471.1"/>
    <property type="molecule type" value="Genomic_DNA"/>
</dbReference>
<dbReference type="InterPro" id="IPR027277">
    <property type="entry name" value="NadC/ModD"/>
</dbReference>
<comment type="caution">
    <text evidence="12">The sequence shown here is derived from an EMBL/GenBank/DDBJ whole genome shotgun (WGS) entry which is preliminary data.</text>
</comment>
<dbReference type="Pfam" id="PF02749">
    <property type="entry name" value="QRPTase_N"/>
    <property type="match status" value="1"/>
</dbReference>
<feature type="domain" description="Quinolinate phosphoribosyl transferase C-terminal" evidence="10">
    <location>
        <begin position="115"/>
        <end position="280"/>
    </location>
</feature>
<dbReference type="Gene3D" id="3.90.1170.20">
    <property type="entry name" value="Quinolinate phosphoribosyl transferase, N-terminal domain"/>
    <property type="match status" value="1"/>
</dbReference>
<organism evidence="12 13">
    <name type="scientific">Rhizobium mesosinicum</name>
    <dbReference type="NCBI Taxonomy" id="335017"/>
    <lineage>
        <taxon>Bacteria</taxon>
        <taxon>Pseudomonadati</taxon>
        <taxon>Pseudomonadota</taxon>
        <taxon>Alphaproteobacteria</taxon>
        <taxon>Hyphomicrobiales</taxon>
        <taxon>Rhizobiaceae</taxon>
        <taxon>Rhizobium/Agrobacterium group</taxon>
        <taxon>Rhizobium</taxon>
    </lineage>
</organism>
<evidence type="ECO:0000256" key="9">
    <source>
        <dbReference type="PIRNR" id="PIRNR006250"/>
    </source>
</evidence>
<reference evidence="12 13" key="1">
    <citation type="journal article" date="2021" name="MBio">
        <title>Poor Competitiveness of Bradyrhizobium in Pigeon Pea Root Colonization in Indian Soils.</title>
        <authorList>
            <person name="Chalasani D."/>
            <person name="Basu A."/>
            <person name="Pullabhotla S.V.S.R.N."/>
            <person name="Jorrin B."/>
            <person name="Neal A.L."/>
            <person name="Poole P.S."/>
            <person name="Podile A.R."/>
            <person name="Tkacz A."/>
        </authorList>
    </citation>
    <scope>NUCLEOTIDE SEQUENCE [LARGE SCALE GENOMIC DNA]</scope>
    <source>
        <strain evidence="12 13">HU56</strain>
    </source>
</reference>
<accession>A0ABS7GNF9</accession>
<sequence>MNLASLPRVIVEPLVRAALAEDLGLAGDITSAAVIPEEHRSTVVMAARQPGVVAGLDAAELAFQLVDPAITLRRHLPDGAAVEPGSVIATIEGPSRGLLTAERTALNFLGHLSGIASVTAGIVAAIRNTRASVVCTRKTTPGLRALEKWAVRAGGGMNHRFALHDAVLIKDNHVAIAGSVAEAIQRAKAGVGHMIKIEVEVDTLEQLREAMGEGVDAVLLDNMTPDQLREAVGIVAGRAITEASGRVTPATAPAIAASGVDLISVGWLTHSAPVLDIGLDFLDAASERATPLPRVAQAF</sequence>
<keyword evidence="13" id="KW-1185">Reference proteome</keyword>
<evidence type="ECO:0000313" key="13">
    <source>
        <dbReference type="Proteomes" id="UP000717752"/>
    </source>
</evidence>
<comment type="similarity">
    <text evidence="3 9">Belongs to the NadC/ModD family.</text>
</comment>
<dbReference type="EC" id="2.4.2.19" evidence="4"/>
<dbReference type="PIRSF" id="PIRSF006250">
    <property type="entry name" value="NadC_ModD"/>
    <property type="match status" value="1"/>
</dbReference>
<dbReference type="InterPro" id="IPR037128">
    <property type="entry name" value="Quinolinate_PRibosylTase_N_sf"/>
</dbReference>
<name>A0ABS7GNF9_9HYPH</name>
<evidence type="ECO:0000256" key="7">
    <source>
        <dbReference type="ARBA" id="ARBA00022679"/>
    </source>
</evidence>
<gene>
    <name evidence="12" type="ORF">JNB85_03460</name>
</gene>
<proteinExistence type="inferred from homology"/>
<dbReference type="SUPFAM" id="SSF51690">
    <property type="entry name" value="Nicotinate/Quinolinate PRTase C-terminal domain-like"/>
    <property type="match status" value="1"/>
</dbReference>
<protein>
    <recommendedName>
        <fullName evidence="4">nicotinate-nucleotide diphosphorylase (carboxylating)</fullName>
        <ecNumber evidence="4">2.4.2.19</ecNumber>
    </recommendedName>
    <alternativeName>
        <fullName evidence="8">Quinolinate phosphoribosyltransferase [decarboxylating]</fullName>
    </alternativeName>
</protein>
<dbReference type="InterPro" id="IPR004393">
    <property type="entry name" value="NadC"/>
</dbReference>
<evidence type="ECO:0000256" key="2">
    <source>
        <dbReference type="ARBA" id="ARBA00004893"/>
    </source>
</evidence>
<dbReference type="NCBIfam" id="TIGR00078">
    <property type="entry name" value="nadC"/>
    <property type="match status" value="1"/>
</dbReference>
<evidence type="ECO:0000256" key="3">
    <source>
        <dbReference type="ARBA" id="ARBA00009400"/>
    </source>
</evidence>
<keyword evidence="7 9" id="KW-0808">Transferase</keyword>
<dbReference type="InterPro" id="IPR002638">
    <property type="entry name" value="Quinolinate_PRibosylTrfase_C"/>
</dbReference>
<comment type="pathway">
    <text evidence="2">Cofactor biosynthesis; NAD(+) biosynthesis; nicotinate D-ribonucleotide from quinolinate: step 1/1.</text>
</comment>
<comment type="function">
    <text evidence="1">Involved in the catabolism of quinolinic acid (QA).</text>
</comment>
<evidence type="ECO:0000259" key="10">
    <source>
        <dbReference type="Pfam" id="PF01729"/>
    </source>
</evidence>